<organism evidence="9 10">
    <name type="scientific">Globodera rostochiensis</name>
    <name type="common">Golden nematode worm</name>
    <name type="synonym">Heterodera rostochiensis</name>
    <dbReference type="NCBI Taxonomy" id="31243"/>
    <lineage>
        <taxon>Eukaryota</taxon>
        <taxon>Metazoa</taxon>
        <taxon>Ecdysozoa</taxon>
        <taxon>Nematoda</taxon>
        <taxon>Chromadorea</taxon>
        <taxon>Rhabditida</taxon>
        <taxon>Tylenchina</taxon>
        <taxon>Tylenchomorpha</taxon>
        <taxon>Tylenchoidea</taxon>
        <taxon>Heteroderidae</taxon>
        <taxon>Heteroderinae</taxon>
        <taxon>Globodera</taxon>
    </lineage>
</organism>
<keyword evidence="5 7" id="KW-0862">Zinc</keyword>
<protein>
    <submittedName>
        <fullName evidence="10">Peptidase M3A/M3B catalytic domain-containing protein</fullName>
    </submittedName>
</protein>
<comment type="similarity">
    <text evidence="1 7">Belongs to the peptidase M3 family.</text>
</comment>
<evidence type="ECO:0000259" key="8">
    <source>
        <dbReference type="Pfam" id="PF01432"/>
    </source>
</evidence>
<dbReference type="Pfam" id="PF01432">
    <property type="entry name" value="Peptidase_M3"/>
    <property type="match status" value="1"/>
</dbReference>
<evidence type="ECO:0000313" key="9">
    <source>
        <dbReference type="Proteomes" id="UP000887572"/>
    </source>
</evidence>
<dbReference type="PANTHER" id="PTHR11804">
    <property type="entry name" value="PROTEASE M3 THIMET OLIGOPEPTIDASE-RELATED"/>
    <property type="match status" value="1"/>
</dbReference>
<keyword evidence="2 7" id="KW-0645">Protease</keyword>
<name>A0A914HWD0_GLORO</name>
<dbReference type="Proteomes" id="UP000887572">
    <property type="component" value="Unplaced"/>
</dbReference>
<comment type="cofactor">
    <cofactor evidence="7">
        <name>Zn(2+)</name>
        <dbReference type="ChEBI" id="CHEBI:29105"/>
    </cofactor>
    <text evidence="7">Binds 1 zinc ion.</text>
</comment>
<evidence type="ECO:0000256" key="3">
    <source>
        <dbReference type="ARBA" id="ARBA00022723"/>
    </source>
</evidence>
<dbReference type="SUPFAM" id="SSF55486">
    <property type="entry name" value="Metalloproteases ('zincins'), catalytic domain"/>
    <property type="match status" value="1"/>
</dbReference>
<evidence type="ECO:0000256" key="4">
    <source>
        <dbReference type="ARBA" id="ARBA00022801"/>
    </source>
</evidence>
<sequence>MAMGGIRFKSLGYIPSTLSEIARTRSFLNRSIIKTAGIGIQHKRCLSNTQKLEAIRWVMQNPKPSNPTGYFITLPNVPDESAENNAFLASLEHNAKWPPLQSATPDEFYEGTVKLILEYGASVWELLDLLDEDAKKAANGDPGVPKRTFDNTAYSLLDEEYDVFYALNTLLVKMVTDWPECHPALFNEDLAQVQNTFKRELTERWTEPTWVEAVKQAYENDAGKLKPWQQRYLEWMILQARRCGYLTMKEKDKKTEIQQEINYSWNSTINLFCVRFLGCLVQDSGVNIPIEHRYLLKNAPPRALALLSKGNDPEKGPWEVSSTKHDSVFAALNYCSAREIRQQLWDSYVSRASFKSQRIDLNNSQHIEELRHNTEGFAKALGFSSTAHHRISSKMAGSPQTVRVFVDELLQRFRPVFLDRLEGAWKMYAEEQEERVISDLQAFDLFYICRREAEHCFNVDTLALMKHFPVVPTFERMLQMSSELFNIEFTDITGDEHFGFERCDPSVRIFDVTDKAKNDRVGFLYVDIFSRPSKRLGRGHWVSLHGRPANQFRSLDTLVYVLGGHPQVGPGSLLHHDELSEMLSAFGRALQLLFSQSPCHFLALPMAPYFASDFDANDFMPAFMQFCMYKPRTLELLSSPNVETGKPLGNEQATNCAKALQRSIFWDSYRVLFWTDFDLTIHNMPDWRKKFWLDLYKQMYSEYFPTFKEHNYQPCSFISVFGYPSWSGLFYRKLWAEMLALDVHRTFETENNTAATADRFKSEWLNQGATELQSDLFRRFQGREPNMQGICDFYDPKTASEDGRTEQEHPNN</sequence>
<dbReference type="InterPro" id="IPR045090">
    <property type="entry name" value="Pept_M3A_M3B"/>
</dbReference>
<dbReference type="WBParaSite" id="Gr19_v10_g5092.t1">
    <property type="protein sequence ID" value="Gr19_v10_g5092.t1"/>
    <property type="gene ID" value="Gr19_v10_g5092"/>
</dbReference>
<dbReference type="InterPro" id="IPR024077">
    <property type="entry name" value="Neurolysin/TOP_dom2"/>
</dbReference>
<keyword evidence="3 7" id="KW-0479">Metal-binding</keyword>
<evidence type="ECO:0000313" key="10">
    <source>
        <dbReference type="WBParaSite" id="Gr19_v10_g5092.t1"/>
    </source>
</evidence>
<evidence type="ECO:0000256" key="7">
    <source>
        <dbReference type="RuleBase" id="RU003435"/>
    </source>
</evidence>
<dbReference type="GO" id="GO:0004222">
    <property type="term" value="F:metalloendopeptidase activity"/>
    <property type="evidence" value="ECO:0007669"/>
    <property type="project" value="InterPro"/>
</dbReference>
<dbReference type="InterPro" id="IPR001567">
    <property type="entry name" value="Pept_M3A_M3B_dom"/>
</dbReference>
<proteinExistence type="inferred from homology"/>
<dbReference type="GO" id="GO:0006508">
    <property type="term" value="P:proteolysis"/>
    <property type="evidence" value="ECO:0007669"/>
    <property type="project" value="UniProtKB-KW"/>
</dbReference>
<accession>A0A914HWD0</accession>
<keyword evidence="6 7" id="KW-0482">Metalloprotease</keyword>
<evidence type="ECO:0000256" key="5">
    <source>
        <dbReference type="ARBA" id="ARBA00022833"/>
    </source>
</evidence>
<dbReference type="PANTHER" id="PTHR11804:SF83">
    <property type="entry name" value="LD37516P"/>
    <property type="match status" value="1"/>
</dbReference>
<keyword evidence="9" id="KW-1185">Reference proteome</keyword>
<evidence type="ECO:0000256" key="2">
    <source>
        <dbReference type="ARBA" id="ARBA00022670"/>
    </source>
</evidence>
<dbReference type="AlphaFoldDB" id="A0A914HWD0"/>
<dbReference type="GO" id="GO:0046872">
    <property type="term" value="F:metal ion binding"/>
    <property type="evidence" value="ECO:0007669"/>
    <property type="project" value="UniProtKB-UniRule"/>
</dbReference>
<reference evidence="10" key="1">
    <citation type="submission" date="2022-11" db="UniProtKB">
        <authorList>
            <consortium name="WormBaseParasite"/>
        </authorList>
    </citation>
    <scope>IDENTIFICATION</scope>
</reference>
<feature type="domain" description="Peptidase M3A/M3B catalytic" evidence="8">
    <location>
        <begin position="332"/>
        <end position="792"/>
    </location>
</feature>
<dbReference type="Gene3D" id="3.40.390.10">
    <property type="entry name" value="Collagenase (Catalytic Domain)"/>
    <property type="match status" value="1"/>
</dbReference>
<evidence type="ECO:0000256" key="1">
    <source>
        <dbReference type="ARBA" id="ARBA00006040"/>
    </source>
</evidence>
<keyword evidence="4 7" id="KW-0378">Hydrolase</keyword>
<dbReference type="InterPro" id="IPR024079">
    <property type="entry name" value="MetalloPept_cat_dom_sf"/>
</dbReference>
<evidence type="ECO:0000256" key="6">
    <source>
        <dbReference type="ARBA" id="ARBA00023049"/>
    </source>
</evidence>
<dbReference type="Gene3D" id="1.10.1370.10">
    <property type="entry name" value="Neurolysin, domain 3"/>
    <property type="match status" value="1"/>
</dbReference>